<dbReference type="PROSITE" id="PS50878">
    <property type="entry name" value="RT_POL"/>
    <property type="match status" value="1"/>
</dbReference>
<reference evidence="2 3" key="1">
    <citation type="journal article" date="2023" name="J. Hered.">
        <title>Chromosome-level genome of the wood stork (Mycteria americana) provides insight into avian chromosome evolution.</title>
        <authorList>
            <person name="Flamio R. Jr."/>
            <person name="Ramstad K.M."/>
        </authorList>
    </citation>
    <scope>NUCLEOTIDE SEQUENCE [LARGE SCALE GENOMIC DNA]</scope>
    <source>
        <strain evidence="2">JAX WOST 10</strain>
    </source>
</reference>
<evidence type="ECO:0000313" key="3">
    <source>
        <dbReference type="Proteomes" id="UP001333110"/>
    </source>
</evidence>
<name>A0AAN7SIC9_MYCAM</name>
<dbReference type="Pfam" id="PF00078">
    <property type="entry name" value="RVT_1"/>
    <property type="match status" value="1"/>
</dbReference>
<dbReference type="PANTHER" id="PTHR33332">
    <property type="entry name" value="REVERSE TRANSCRIPTASE DOMAIN-CONTAINING PROTEIN"/>
    <property type="match status" value="1"/>
</dbReference>
<dbReference type="AlphaFoldDB" id="A0AAN7SIC9"/>
<accession>A0AAN7SIC9</accession>
<dbReference type="InterPro" id="IPR000477">
    <property type="entry name" value="RT_dom"/>
</dbReference>
<gene>
    <name evidence="2" type="ORF">QYF61_016726</name>
</gene>
<protein>
    <recommendedName>
        <fullName evidence="1">Reverse transcriptase domain-containing protein</fullName>
    </recommendedName>
</protein>
<comment type="caution">
    <text evidence="2">The sequence shown here is derived from an EMBL/GenBank/DDBJ whole genome shotgun (WGS) entry which is preliminary data.</text>
</comment>
<sequence>MSHMATSDSLTNLITFYDKVALSVDMRQAMDIVYLDLSKAVDTVSHSLLLDKLARVGRWSARWVGYWLTGLNQRVVIHGFYSGWQLLIGEVPQGLLLGPTLFNIFINCLEDGTESTLTDFADENKLGSEVDMSEGRAILQRDLDRLEKWPSKNSVKFNKDKCKLLHLGAALLKGTWGSW</sequence>
<dbReference type="Proteomes" id="UP001333110">
    <property type="component" value="Unassembled WGS sequence"/>
</dbReference>
<keyword evidence="3" id="KW-1185">Reference proteome</keyword>
<proteinExistence type="predicted"/>
<dbReference type="EMBL" id="JAUNZN010000001">
    <property type="protein sequence ID" value="KAK4831256.1"/>
    <property type="molecule type" value="Genomic_DNA"/>
</dbReference>
<evidence type="ECO:0000259" key="1">
    <source>
        <dbReference type="PROSITE" id="PS50878"/>
    </source>
</evidence>
<feature type="domain" description="Reverse transcriptase" evidence="1">
    <location>
        <begin position="1"/>
        <end position="179"/>
    </location>
</feature>
<organism evidence="2 3">
    <name type="scientific">Mycteria americana</name>
    <name type="common">Wood stork</name>
    <dbReference type="NCBI Taxonomy" id="33587"/>
    <lineage>
        <taxon>Eukaryota</taxon>
        <taxon>Metazoa</taxon>
        <taxon>Chordata</taxon>
        <taxon>Craniata</taxon>
        <taxon>Vertebrata</taxon>
        <taxon>Euteleostomi</taxon>
        <taxon>Archelosauria</taxon>
        <taxon>Archosauria</taxon>
        <taxon>Dinosauria</taxon>
        <taxon>Saurischia</taxon>
        <taxon>Theropoda</taxon>
        <taxon>Coelurosauria</taxon>
        <taxon>Aves</taxon>
        <taxon>Neognathae</taxon>
        <taxon>Neoaves</taxon>
        <taxon>Aequornithes</taxon>
        <taxon>Ciconiiformes</taxon>
        <taxon>Ciconiidae</taxon>
        <taxon>Mycteria</taxon>
    </lineage>
</organism>
<evidence type="ECO:0000313" key="2">
    <source>
        <dbReference type="EMBL" id="KAK4831256.1"/>
    </source>
</evidence>